<proteinExistence type="predicted"/>
<sequence>MQQNDKPFERRILCESSAKFHINAPTSKIDITEWLFTLGDREYMDCTPISHAHLSAGFTHTPEGKRMSINVEDIGGALIVEHYVEDISEKLHCRVHSISDLLFGREYTTDEVIWELIAEHKEGDYHEFTNNVWCYTTPDYDRYLEAHRIPYEAARHNFQLAVEAHNAEETPYFAASIERHALSKA</sequence>
<dbReference type="RefSeq" id="WP_045365540.1">
    <property type="nucleotide sequence ID" value="NZ_AP014648.1"/>
</dbReference>
<keyword evidence="2" id="KW-1185">Reference proteome</keyword>
<protein>
    <submittedName>
        <fullName evidence="1">Uncharacterized protein</fullName>
    </submittedName>
</protein>
<evidence type="ECO:0000313" key="1">
    <source>
        <dbReference type="EMBL" id="BAQ16659.1"/>
    </source>
</evidence>
<dbReference type="OrthoDB" id="7554712at2"/>
<gene>
    <name evidence="1" type="ORF">GL4_1201</name>
</gene>
<dbReference type="HOGENOM" id="CLU_1538849_0_0_5"/>
<dbReference type="EMBL" id="AP014648">
    <property type="protein sequence ID" value="BAQ16659.1"/>
    <property type="molecule type" value="Genomic_DNA"/>
</dbReference>
<evidence type="ECO:0000313" key="2">
    <source>
        <dbReference type="Proteomes" id="UP000031643"/>
    </source>
</evidence>
<organism evidence="1 2">
    <name type="scientific">Methyloceanibacter caenitepidi</name>
    <dbReference type="NCBI Taxonomy" id="1384459"/>
    <lineage>
        <taxon>Bacteria</taxon>
        <taxon>Pseudomonadati</taxon>
        <taxon>Pseudomonadota</taxon>
        <taxon>Alphaproteobacteria</taxon>
        <taxon>Hyphomicrobiales</taxon>
        <taxon>Hyphomicrobiaceae</taxon>
        <taxon>Methyloceanibacter</taxon>
    </lineage>
</organism>
<name>A0A0A8K3T3_9HYPH</name>
<dbReference type="KEGG" id="mcg:GL4_1201"/>
<accession>A0A0A8K3T3</accession>
<dbReference type="AlphaFoldDB" id="A0A0A8K3T3"/>
<dbReference type="Proteomes" id="UP000031643">
    <property type="component" value="Chromosome"/>
</dbReference>
<reference evidence="1 2" key="1">
    <citation type="submission" date="2014-09" db="EMBL/GenBank/DDBJ databases">
        <title>Genome sequencing of Methyloceanibacter caenitepidi Gela4.</title>
        <authorList>
            <person name="Takeuchi M."/>
            <person name="Susumu S."/>
            <person name="Kamagata Y."/>
            <person name="Oshima K."/>
            <person name="Hattori M."/>
            <person name="Iwasaki W."/>
        </authorList>
    </citation>
    <scope>NUCLEOTIDE SEQUENCE [LARGE SCALE GENOMIC DNA]</scope>
    <source>
        <strain evidence="1 2">Gela4</strain>
    </source>
</reference>